<reference evidence="3 4" key="1">
    <citation type="journal article" date="2010" name="Nature">
        <title>Genome sequencing and analysis of the model grass Brachypodium distachyon.</title>
        <authorList>
            <consortium name="International Brachypodium Initiative"/>
        </authorList>
    </citation>
    <scope>NUCLEOTIDE SEQUENCE [LARGE SCALE GENOMIC DNA]</scope>
    <source>
        <strain evidence="3">Bd21</strain>
        <strain evidence="4">cv. Bd21</strain>
    </source>
</reference>
<dbReference type="Gramene" id="KQJ86082">
    <property type="protein sequence ID" value="KQJ86082"/>
    <property type="gene ID" value="BRADI_4g03180v3"/>
</dbReference>
<dbReference type="Proteomes" id="UP000008810">
    <property type="component" value="Chromosome 4"/>
</dbReference>
<evidence type="ECO:0000313" key="5">
    <source>
        <dbReference type="Proteomes" id="UP000008810"/>
    </source>
</evidence>
<dbReference type="STRING" id="15368.A0A0Q3GYW2"/>
<dbReference type="EnsemblPlants" id="KQJ86082">
    <property type="protein sequence ID" value="KQJ86082"/>
    <property type="gene ID" value="BRADI_4g03180v3"/>
</dbReference>
<dbReference type="GeneID" id="100822391"/>
<organism evidence="3">
    <name type="scientific">Brachypodium distachyon</name>
    <name type="common">Purple false brome</name>
    <name type="synonym">Trachynia distachya</name>
    <dbReference type="NCBI Taxonomy" id="15368"/>
    <lineage>
        <taxon>Eukaryota</taxon>
        <taxon>Viridiplantae</taxon>
        <taxon>Streptophyta</taxon>
        <taxon>Embryophyta</taxon>
        <taxon>Tracheophyta</taxon>
        <taxon>Spermatophyta</taxon>
        <taxon>Magnoliopsida</taxon>
        <taxon>Liliopsida</taxon>
        <taxon>Poales</taxon>
        <taxon>Poaceae</taxon>
        <taxon>BOP clade</taxon>
        <taxon>Pooideae</taxon>
        <taxon>Stipodae</taxon>
        <taxon>Brachypodieae</taxon>
        <taxon>Brachypodium</taxon>
    </lineage>
</organism>
<dbReference type="AlphaFoldDB" id="A0A0Q3GYW2"/>
<keyword evidence="5" id="KW-1185">Reference proteome</keyword>
<feature type="transmembrane region" description="Helical" evidence="1">
    <location>
        <begin position="112"/>
        <end position="131"/>
    </location>
</feature>
<dbReference type="PANTHER" id="PTHR31325">
    <property type="entry name" value="OS01G0798800 PROTEIN-RELATED"/>
    <property type="match status" value="1"/>
</dbReference>
<dbReference type="Pfam" id="PF13968">
    <property type="entry name" value="DUF4220"/>
    <property type="match status" value="1"/>
</dbReference>
<feature type="transmembrane region" description="Helical" evidence="1">
    <location>
        <begin position="291"/>
        <end position="312"/>
    </location>
</feature>
<dbReference type="Pfam" id="PF04578">
    <property type="entry name" value="DUF594"/>
    <property type="match status" value="1"/>
</dbReference>
<feature type="transmembrane region" description="Helical" evidence="1">
    <location>
        <begin position="84"/>
        <end position="105"/>
    </location>
</feature>
<feature type="domain" description="DUF4220" evidence="2">
    <location>
        <begin position="47"/>
        <end position="359"/>
    </location>
</feature>
<dbReference type="EMBL" id="CM000883">
    <property type="protein sequence ID" value="KQJ86082.2"/>
    <property type="molecule type" value="Genomic_DNA"/>
</dbReference>
<protein>
    <recommendedName>
        <fullName evidence="2">DUF4220 domain-containing protein</fullName>
    </recommendedName>
</protein>
<accession>A0A0Q3GYW2</accession>
<feature type="transmembrane region" description="Helical" evidence="1">
    <location>
        <begin position="13"/>
        <end position="32"/>
    </location>
</feature>
<gene>
    <name evidence="4" type="primary">LOC100822391</name>
    <name evidence="3" type="ORF">BRADI_4g03180v3</name>
</gene>
<dbReference type="InterPro" id="IPR007658">
    <property type="entry name" value="DUF594"/>
</dbReference>
<evidence type="ECO:0000256" key="1">
    <source>
        <dbReference type="SAM" id="Phobius"/>
    </source>
</evidence>
<keyword evidence="1" id="KW-0472">Membrane</keyword>
<evidence type="ECO:0000313" key="3">
    <source>
        <dbReference type="EMBL" id="KQJ86082.2"/>
    </source>
</evidence>
<dbReference type="InterPro" id="IPR025315">
    <property type="entry name" value="DUF4220"/>
</dbReference>
<evidence type="ECO:0000313" key="4">
    <source>
        <dbReference type="EnsemblPlants" id="KQJ86082"/>
    </source>
</evidence>
<reference evidence="3" key="2">
    <citation type="submission" date="2017-06" db="EMBL/GenBank/DDBJ databases">
        <title>WGS assembly of Brachypodium distachyon.</title>
        <authorList>
            <consortium name="The International Brachypodium Initiative"/>
            <person name="Lucas S."/>
            <person name="Harmon-Smith M."/>
            <person name="Lail K."/>
            <person name="Tice H."/>
            <person name="Grimwood J."/>
            <person name="Bruce D."/>
            <person name="Barry K."/>
            <person name="Shu S."/>
            <person name="Lindquist E."/>
            <person name="Wang M."/>
            <person name="Pitluck S."/>
            <person name="Vogel J.P."/>
            <person name="Garvin D.F."/>
            <person name="Mockler T.C."/>
            <person name="Schmutz J."/>
            <person name="Rokhsar D."/>
            <person name="Bevan M.W."/>
        </authorList>
    </citation>
    <scope>NUCLEOTIDE SEQUENCE</scope>
    <source>
        <strain evidence="3">Bd21</strain>
    </source>
</reference>
<dbReference type="OrthoDB" id="668728at2759"/>
<evidence type="ECO:0000259" key="2">
    <source>
        <dbReference type="Pfam" id="PF13968"/>
    </source>
</evidence>
<keyword evidence="1" id="KW-0812">Transmembrane</keyword>
<proteinExistence type="predicted"/>
<name>A0A0Q3GYW2_BRADI</name>
<feature type="transmembrane region" description="Helical" evidence="1">
    <location>
        <begin position="260"/>
        <end position="279"/>
    </location>
</feature>
<feature type="transmembrane region" description="Helical" evidence="1">
    <location>
        <begin position="44"/>
        <end position="64"/>
    </location>
</feature>
<keyword evidence="1" id="KW-1133">Transmembrane helix</keyword>
<sequence>MGRLIDLISDREIQILVLLSFTLQLFLFFAGRLRRGNSNGFLRLCLWGAYLGADIAAVYALGYLSRRQDVTIDTNLLTGTQPLAFFWAPFFLIHLGGQDTITAFAMEDNNLWLRHLLNLVTQVVLALYVFWKSIGKHSANLLLAGSFVFVTGIIKYAERTWSLKCGSLRSLESSDSDRYTRKLPQELSRDAGFVRDALYHMTYVVDVLSERAMLRLVEDRHLFNKEDDKDLLVRMVSLQLGMIHDDLYTKSFVLRTRSGVILRCISHAAVIVAFALFLANGKERYSKADIAITYSLFLGCLFLEVSSMVVSMMSPWTWAWFKVQNCDALASFSWFVFRSDTGYPKMKQRWPNLIGQYNISSWVFDRDQQRRKYSQRIMIMFKKLFSGLFRVKKEKLFWMSKLVDTEYMDLDNMILKRVVEEITLLLCDFDIIDEPKGWQKIGIMLTGTHKICYANFGLSIVFMHLVTQMHLETYASFKSDIEAVGLMKVCGKLSKYMMYLLVTQPSMLPLSVSAAATLDMVQQPGKVTESCEDIKLETSKETLEELARMWTRLLIYSAGKSRGHASQLSGGGELITFAWLLMAHYGIGENHNKRIHLFRNDDANAADIRNVYAFCLPSGEMESGTHNRSEWDDIPGF</sequence>
<feature type="transmembrane region" description="Helical" evidence="1">
    <location>
        <begin position="137"/>
        <end position="157"/>
    </location>
</feature>
<reference evidence="4" key="3">
    <citation type="submission" date="2018-08" db="UniProtKB">
        <authorList>
            <consortium name="EnsemblPlants"/>
        </authorList>
    </citation>
    <scope>IDENTIFICATION</scope>
    <source>
        <strain evidence="4">cv. Bd21</strain>
    </source>
</reference>
<dbReference type="RefSeq" id="XP_024319328.1">
    <property type="nucleotide sequence ID" value="XM_024463560.1"/>
</dbReference>